<sequence>MNKMMKRIVTAFLALAMMITIIPAQKVEAVTNTRINVNTMQSVSLNPEEEAMYSFKAPQDGYFRIEATLIEKRSMWSADFTVFDATGRQITETLSAKEPGRSCSTALFASKGGQVFNIKVDSPFDQVVVDFKVVYNTSANWENEFNNSAKTACILKNNQYKYGSITYDDEYDYFKFAVAKTSKVKITFGPNEVTGNDNNWDVDIINTNNETVSLFHGTKTIKAKTVYLKKGTYYLRVHSNFFNAKNVEYKIKYQASAYTVKAPSLSKVTVKVSNSIFSKGKRYLNKISLKTSGYVDGYTVQVAKKKSMAGKYISTNVFRSPYNNYVTSKTIRFSDYTYKNGLKSKKATYYVRVRGIVKDPFGHFIYGKYSKIKKVTK</sequence>
<accession>A0A2G3E538</accession>
<comment type="caution">
    <text evidence="2">The sequence shown here is derived from an EMBL/GenBank/DDBJ whole genome shotgun (WGS) entry which is preliminary data.</text>
</comment>
<organism evidence="2 3">
    <name type="scientific">Agathobacter ruminis</name>
    <dbReference type="NCBI Taxonomy" id="1712665"/>
    <lineage>
        <taxon>Bacteria</taxon>
        <taxon>Bacillati</taxon>
        <taxon>Bacillota</taxon>
        <taxon>Clostridia</taxon>
        <taxon>Lachnospirales</taxon>
        <taxon>Lachnospiraceae</taxon>
        <taxon>Agathobacter</taxon>
    </lineage>
</organism>
<proteinExistence type="predicted"/>
<protein>
    <recommendedName>
        <fullName evidence="4">Peptidase C-terminal archaeal/bacterial domain-containing protein</fullName>
    </recommendedName>
</protein>
<dbReference type="EMBL" id="PDYG01000010">
    <property type="protein sequence ID" value="PHU38374.1"/>
    <property type="molecule type" value="Genomic_DNA"/>
</dbReference>
<gene>
    <name evidence="2" type="ORF">CSX02_03190</name>
</gene>
<feature type="chain" id="PRO_5038895464" description="Peptidase C-terminal archaeal/bacterial domain-containing protein" evidence="1">
    <location>
        <begin position="27"/>
        <end position="377"/>
    </location>
</feature>
<evidence type="ECO:0000313" key="3">
    <source>
        <dbReference type="Proteomes" id="UP000224563"/>
    </source>
</evidence>
<dbReference type="SUPFAM" id="SSF89260">
    <property type="entry name" value="Collagen-binding domain"/>
    <property type="match status" value="1"/>
</dbReference>
<evidence type="ECO:0008006" key="4">
    <source>
        <dbReference type="Google" id="ProtNLM"/>
    </source>
</evidence>
<feature type="signal peptide" evidence="1">
    <location>
        <begin position="1"/>
        <end position="26"/>
    </location>
</feature>
<name>A0A2G3E538_9FIRM</name>
<evidence type="ECO:0000256" key="1">
    <source>
        <dbReference type="SAM" id="SignalP"/>
    </source>
</evidence>
<dbReference type="Gene3D" id="2.60.120.380">
    <property type="match status" value="1"/>
</dbReference>
<reference evidence="2 3" key="2">
    <citation type="submission" date="2017-10" db="EMBL/GenBank/DDBJ databases">
        <authorList>
            <person name="Banno H."/>
            <person name="Chua N.-H."/>
        </authorList>
    </citation>
    <scope>NUCLEOTIDE SEQUENCE [LARGE SCALE GENOMIC DNA]</scope>
    <source>
        <strain evidence="2 3">JK623</strain>
    </source>
</reference>
<keyword evidence="1" id="KW-0732">Signal</keyword>
<keyword evidence="3" id="KW-1185">Reference proteome</keyword>
<dbReference type="AlphaFoldDB" id="A0A2G3E538"/>
<reference evidence="2 3" key="1">
    <citation type="submission" date="2017-10" db="EMBL/GenBank/DDBJ databases">
        <title>Resolving the taxonomy of Roseburia spp., Eubacterium rectale and Agathobacter spp. through phylogenomic analysis.</title>
        <authorList>
            <person name="Sheridan P.O."/>
            <person name="Walker A.W."/>
            <person name="Duncan S.H."/>
            <person name="Scott K.P."/>
            <person name="Toole P.W.O."/>
            <person name="Luis P."/>
            <person name="Flint H.J."/>
        </authorList>
    </citation>
    <scope>NUCLEOTIDE SEQUENCE [LARGE SCALE GENOMIC DNA]</scope>
    <source>
        <strain evidence="2 3">JK623</strain>
    </source>
</reference>
<evidence type="ECO:0000313" key="2">
    <source>
        <dbReference type="EMBL" id="PHU38374.1"/>
    </source>
</evidence>
<dbReference type="Proteomes" id="UP000224563">
    <property type="component" value="Unassembled WGS sequence"/>
</dbReference>